<feature type="domain" description="HTH hxlR-type" evidence="4">
    <location>
        <begin position="17"/>
        <end position="113"/>
    </location>
</feature>
<comment type="caution">
    <text evidence="5">The sequence shown here is derived from an EMBL/GenBank/DDBJ whole genome shotgun (WGS) entry which is preliminary data.</text>
</comment>
<dbReference type="Proteomes" id="UP001386437">
    <property type="component" value="Unassembled WGS sequence"/>
</dbReference>
<dbReference type="RefSeq" id="WP_336599082.1">
    <property type="nucleotide sequence ID" value="NZ_JACFYJ010000027.1"/>
</dbReference>
<dbReference type="InterPro" id="IPR002577">
    <property type="entry name" value="HTH_HxlR"/>
</dbReference>
<accession>A0ABU8ITV1</accession>
<dbReference type="InterPro" id="IPR036390">
    <property type="entry name" value="WH_DNA-bd_sf"/>
</dbReference>
<evidence type="ECO:0000313" key="6">
    <source>
        <dbReference type="Proteomes" id="UP001386437"/>
    </source>
</evidence>
<organism evidence="5 6">
    <name type="scientific">Paraburkholderia bengalensis</name>
    <dbReference type="NCBI Taxonomy" id="2747562"/>
    <lineage>
        <taxon>Bacteria</taxon>
        <taxon>Pseudomonadati</taxon>
        <taxon>Pseudomonadota</taxon>
        <taxon>Betaproteobacteria</taxon>
        <taxon>Burkholderiales</taxon>
        <taxon>Burkholderiaceae</taxon>
        <taxon>Paraburkholderia</taxon>
    </lineage>
</organism>
<evidence type="ECO:0000256" key="2">
    <source>
        <dbReference type="ARBA" id="ARBA00023125"/>
    </source>
</evidence>
<dbReference type="Gene3D" id="1.10.10.10">
    <property type="entry name" value="Winged helix-like DNA-binding domain superfamily/Winged helix DNA-binding domain"/>
    <property type="match status" value="1"/>
</dbReference>
<protein>
    <submittedName>
        <fullName evidence="5">Helix-turn-helix transcriptional regulator</fullName>
    </submittedName>
</protein>
<dbReference type="PROSITE" id="PS51118">
    <property type="entry name" value="HTH_HXLR"/>
    <property type="match status" value="1"/>
</dbReference>
<keyword evidence="1" id="KW-0805">Transcription regulation</keyword>
<gene>
    <name evidence="5" type="ORF">H3V53_17660</name>
</gene>
<dbReference type="InterPro" id="IPR036388">
    <property type="entry name" value="WH-like_DNA-bd_sf"/>
</dbReference>
<keyword evidence="6" id="KW-1185">Reference proteome</keyword>
<evidence type="ECO:0000256" key="1">
    <source>
        <dbReference type="ARBA" id="ARBA00023015"/>
    </source>
</evidence>
<name>A0ABU8ITV1_9BURK</name>
<keyword evidence="2" id="KW-0238">DNA-binding</keyword>
<evidence type="ECO:0000313" key="5">
    <source>
        <dbReference type="EMBL" id="MEI5998965.1"/>
    </source>
</evidence>
<dbReference type="PANTHER" id="PTHR33204">
    <property type="entry name" value="TRANSCRIPTIONAL REGULATOR, MARR FAMILY"/>
    <property type="match status" value="1"/>
</dbReference>
<evidence type="ECO:0000259" key="4">
    <source>
        <dbReference type="PROSITE" id="PS51118"/>
    </source>
</evidence>
<reference evidence="5 6" key="1">
    <citation type="journal article" date="2022" name="Arch. Microbiol.">
        <title>Paraburkholderia bengalensis sp. nov. isolated from roots of Oryza sativa, IR64.</title>
        <authorList>
            <person name="Nag P."/>
            <person name="Mondal N."/>
            <person name="Sarkar J."/>
            <person name="Das S."/>
        </authorList>
    </citation>
    <scope>NUCLEOTIDE SEQUENCE [LARGE SCALE GENOMIC DNA]</scope>
    <source>
        <strain evidence="5 6">IR64_4_BI</strain>
    </source>
</reference>
<proteinExistence type="predicted"/>
<sequence length="113" mass="12185">MSLKLRKNRSPAPGNICPLSKCLALLSGAWTPEIIWNLSAAPRRFTELRVDMPAISAKVLTTRLRHLEASGILARHVMPTSPPSVEYSLTALGAELLPAIATIAKVGDQLKFG</sequence>
<evidence type="ECO:0000256" key="3">
    <source>
        <dbReference type="ARBA" id="ARBA00023163"/>
    </source>
</evidence>
<dbReference type="PANTHER" id="PTHR33204:SF18">
    <property type="entry name" value="TRANSCRIPTIONAL REGULATORY PROTEIN"/>
    <property type="match status" value="1"/>
</dbReference>
<dbReference type="EMBL" id="JACFYJ010000027">
    <property type="protein sequence ID" value="MEI5998965.1"/>
    <property type="molecule type" value="Genomic_DNA"/>
</dbReference>
<dbReference type="SUPFAM" id="SSF46785">
    <property type="entry name" value="Winged helix' DNA-binding domain"/>
    <property type="match status" value="1"/>
</dbReference>
<keyword evidence="3" id="KW-0804">Transcription</keyword>
<dbReference type="Pfam" id="PF01638">
    <property type="entry name" value="HxlR"/>
    <property type="match status" value="1"/>
</dbReference>